<dbReference type="PROSITE" id="PS50222">
    <property type="entry name" value="EF_HAND_2"/>
    <property type="match status" value="2"/>
</dbReference>
<accession>A0A075G0T5</accession>
<dbReference type="SUPFAM" id="SSF47473">
    <property type="entry name" value="EF-hand"/>
    <property type="match status" value="1"/>
</dbReference>
<dbReference type="InterPro" id="IPR018247">
    <property type="entry name" value="EF_Hand_1_Ca_BS"/>
</dbReference>
<dbReference type="InterPro" id="IPR011992">
    <property type="entry name" value="EF-hand-dom_pair"/>
</dbReference>
<protein>
    <recommendedName>
        <fullName evidence="1">EF-hand domain-containing protein</fullName>
    </recommendedName>
</protein>
<reference evidence="2" key="1">
    <citation type="journal article" date="2014" name="Genome Biol. Evol.">
        <title>Pangenome evidence for extensive interdomain horizontal transfer affecting lineage core and shell genes in uncultured planktonic thaumarchaeota and euryarchaeota.</title>
        <authorList>
            <person name="Deschamps P."/>
            <person name="Zivanovic Y."/>
            <person name="Moreira D."/>
            <person name="Rodriguez-Valera F."/>
            <person name="Lopez-Garcia P."/>
        </authorList>
    </citation>
    <scope>NUCLEOTIDE SEQUENCE</scope>
</reference>
<dbReference type="AlphaFoldDB" id="A0A075G0T5"/>
<dbReference type="Gene3D" id="1.10.238.10">
    <property type="entry name" value="EF-hand"/>
    <property type="match status" value="1"/>
</dbReference>
<evidence type="ECO:0000259" key="1">
    <source>
        <dbReference type="PROSITE" id="PS50222"/>
    </source>
</evidence>
<dbReference type="CDD" id="cd00051">
    <property type="entry name" value="EFh"/>
    <property type="match status" value="1"/>
</dbReference>
<feature type="domain" description="EF-hand" evidence="1">
    <location>
        <begin position="19"/>
        <end position="54"/>
    </location>
</feature>
<dbReference type="EMBL" id="KF900501">
    <property type="protein sequence ID" value="AIE97198.1"/>
    <property type="molecule type" value="Genomic_DNA"/>
</dbReference>
<sequence length="600" mass="63800">MSARFEAVALKKLQEIMQSQGISAEAVFAKYDINGDGSLDVTEFNAAISSITGQNAPDAIVRAVFSALDSDGNASLDISELLALVEGGQSAHVTGEVNGAEISGHSNSDYNGLYNKQDGLINDYPWFKKPNGQVLFHYDGGDGGARSWSLHSSPVDGSKDLYDGGWTRPPSSGEIPFGTRRWVGVGMLTISAVGERSTPSALEAEGEDTSEIRIELQKGKYPSYERIKVDFTSPLLTDESWLGIVPADVSHGEEWVNRQSRLSHILMAGQTIGTHTFDNPGPGDWTIRLNDSSDSGKELAYVEFTVEAATEPRIAEVASPPIDFMKDGTVLDAEFAKELENLVANPESTIESVRAQADVIAEEKINELPFLFRSPASRMWDSNADSILAKIRGNLPPPEDFAKAAAVAGAVGLGAAAVAAQAGMQAQSPQEAIVGAVVDTVINQTAGAVLESVAPVAEAPPADPEPIPEPEPVATPAAELETAATAAVDSGGLDLEDVTRRLTEARFLNDQIAVVASTEGLTTSAIVHIHSLERTFSIGIDDAYRGGQTIVGSIDGVGEVEVHLKANADTSDYTNHHTETFTVSVHKWNGIRKRIELNAQ</sequence>
<proteinExistence type="predicted"/>
<name>A0A075G0T5_9EURY</name>
<organism evidence="2">
    <name type="scientific">uncultured marine group II/III euryarchaeote AD1000_95_H06</name>
    <dbReference type="NCBI Taxonomy" id="1457828"/>
    <lineage>
        <taxon>Archaea</taxon>
        <taxon>Methanobacteriati</taxon>
        <taxon>Methanobacteriota</taxon>
        <taxon>environmental samples</taxon>
    </lineage>
</organism>
<dbReference type="SMART" id="SM00054">
    <property type="entry name" value="EFh"/>
    <property type="match status" value="2"/>
</dbReference>
<evidence type="ECO:0000313" key="2">
    <source>
        <dbReference type="EMBL" id="AIE97198.1"/>
    </source>
</evidence>
<dbReference type="PROSITE" id="PS00018">
    <property type="entry name" value="EF_HAND_1"/>
    <property type="match status" value="1"/>
</dbReference>
<feature type="domain" description="EF-hand" evidence="1">
    <location>
        <begin position="56"/>
        <end position="91"/>
    </location>
</feature>
<dbReference type="InterPro" id="IPR002048">
    <property type="entry name" value="EF_hand_dom"/>
</dbReference>
<dbReference type="Pfam" id="PF13499">
    <property type="entry name" value="EF-hand_7"/>
    <property type="match status" value="1"/>
</dbReference>
<dbReference type="GO" id="GO:0005509">
    <property type="term" value="F:calcium ion binding"/>
    <property type="evidence" value="ECO:0007669"/>
    <property type="project" value="InterPro"/>
</dbReference>